<dbReference type="Pfam" id="PF04451">
    <property type="entry name" value="Capsid_NCLDV"/>
    <property type="match status" value="1"/>
</dbReference>
<evidence type="ECO:0000259" key="5">
    <source>
        <dbReference type="Pfam" id="PF16903"/>
    </source>
</evidence>
<feature type="domain" description="Major capsid protein N-terminal" evidence="5">
    <location>
        <begin position="25"/>
        <end position="220"/>
    </location>
</feature>
<evidence type="ECO:0000256" key="3">
    <source>
        <dbReference type="ARBA" id="ARBA00022844"/>
    </source>
</evidence>
<evidence type="ECO:0000259" key="4">
    <source>
        <dbReference type="Pfam" id="PF04451"/>
    </source>
</evidence>
<dbReference type="SUPFAM" id="SSF49749">
    <property type="entry name" value="Group II dsDNA viruses VP"/>
    <property type="match status" value="2"/>
</dbReference>
<feature type="domain" description="Major capsid protein C-terminal" evidence="4">
    <location>
        <begin position="226"/>
        <end position="525"/>
    </location>
</feature>
<dbReference type="Pfam" id="PF16903">
    <property type="entry name" value="Capsid_N"/>
    <property type="match status" value="1"/>
</dbReference>
<sequence>MGAGLLQMAAYGSQDVFLYANPEITLFKTVYKRYTHFSMETVEQQIINLNFSSRVSTIELETNADLLYKAVLVLTLKEKTAKKWGYVKRLGHAIIDTIKISIGSTNKDEHTGEWLENITQLTQNSSHTDGYNKMIGDVSIMTSHDVDHPEYSLYIPLHFWFTKTPSLAYPICVNTTEKIQIQIKIKDKTELINYPEINQISDGEYPEIASSKLLFDVIYLDDAEFKFFQTKDHEYLIESLSIIQDAVTSEKDTIELNLSEKCKFLQWNVVLNKYSERNSFLIYAYGNEWEKAREDFGKLIYLVTRENLTDSTSNNPYIVLPDTFLNIGDGPNKVTGGGTLLDTLADKVKGIILFAKNESSENRASATVDNVVLTENSITFEDMSYTITELQVSATSEQNTFLSLNSQSVINRFNSGNFIDGSDNPIIKSGLRINDQNIFKSLENKYFNYIQPHYYFENIPKDGINVYSFSLDPQNTQPTGYVDFNTPRSFLSLDFGKNGNIVNNLNIAADLFIFAQNYDILEVQSKQANQNSNDFIPTTTSIVYDYTPPTTS</sequence>
<dbReference type="InterPro" id="IPR031654">
    <property type="entry name" value="Capsid_N"/>
</dbReference>
<dbReference type="InterPro" id="IPR038519">
    <property type="entry name" value="MCP_C_sf"/>
</dbReference>
<dbReference type="Gene3D" id="2.70.9.10">
    <property type="entry name" value="Adenovirus Type 2 Hexon, domain 4"/>
    <property type="match status" value="1"/>
</dbReference>
<evidence type="ECO:0000256" key="2">
    <source>
        <dbReference type="ARBA" id="ARBA00022561"/>
    </source>
</evidence>
<dbReference type="InterPro" id="IPR016112">
    <property type="entry name" value="VP_dsDNA_II"/>
</dbReference>
<dbReference type="InterPro" id="IPR007542">
    <property type="entry name" value="MCP_C"/>
</dbReference>
<dbReference type="GO" id="GO:0019028">
    <property type="term" value="C:viral capsid"/>
    <property type="evidence" value="ECO:0007669"/>
    <property type="project" value="UniProtKB-KW"/>
</dbReference>
<dbReference type="Gene3D" id="2.70.9.20">
    <property type="entry name" value="Major capsid protein Vp54"/>
    <property type="match status" value="1"/>
</dbReference>
<comment type="subcellular location">
    <subcellularLocation>
        <location evidence="1">Virion</location>
    </subcellularLocation>
</comment>
<accession>A0A5J6VKT5</accession>
<dbReference type="EMBL" id="MN448289">
    <property type="protein sequence ID" value="QFG74523.1"/>
    <property type="molecule type" value="Genomic_DNA"/>
</dbReference>
<keyword evidence="3" id="KW-0946">Virion</keyword>
<organism evidence="6">
    <name type="scientific">Megaviridae environmental sample</name>
    <dbReference type="NCBI Taxonomy" id="1737588"/>
    <lineage>
        <taxon>Viruses</taxon>
        <taxon>Varidnaviria</taxon>
        <taxon>Bamfordvirae</taxon>
        <taxon>Nucleocytoviricota</taxon>
        <taxon>Megaviricetes</taxon>
        <taxon>Imitervirales</taxon>
        <taxon>Mimiviridae</taxon>
        <taxon>environmental samples</taxon>
    </lineage>
</organism>
<evidence type="ECO:0000256" key="1">
    <source>
        <dbReference type="ARBA" id="ARBA00004328"/>
    </source>
</evidence>
<proteinExistence type="predicted"/>
<keyword evidence="2" id="KW-0167">Capsid protein</keyword>
<evidence type="ECO:0000313" key="6">
    <source>
        <dbReference type="EMBL" id="QFG74523.1"/>
    </source>
</evidence>
<name>A0A5J6VKT5_9VIRU</name>
<reference evidence="6" key="1">
    <citation type="journal article" date="2019" name="Philos. Trans. R. Soc. Lond., B, Biol. Sci.">
        <title>Targeted metagenomic recovery of four divergent viruses reveals shared and distinctive characteristics of giant viruses of marine eukaryotes.</title>
        <authorList>
            <person name="Needham D.M."/>
            <person name="Poirier C."/>
            <person name="Hehenberger E."/>
            <person name="Jimenez V."/>
            <person name="Swalwell J.E."/>
            <person name="Santoro A.E."/>
            <person name="Worden A.Z."/>
        </authorList>
    </citation>
    <scope>NUCLEOTIDE SEQUENCE</scope>
    <source>
        <strain evidence="6">MPacV-611</strain>
    </source>
</reference>
<dbReference type="GO" id="GO:0005198">
    <property type="term" value="F:structural molecule activity"/>
    <property type="evidence" value="ECO:0007669"/>
    <property type="project" value="InterPro"/>
</dbReference>
<protein>
    <submittedName>
        <fullName evidence="6">Major capsid protein</fullName>
    </submittedName>
</protein>